<feature type="transmembrane region" description="Helical" evidence="8">
    <location>
        <begin position="47"/>
        <end position="65"/>
    </location>
</feature>
<comment type="subcellular location">
    <subcellularLocation>
        <location evidence="8">Cell inner membrane</location>
        <topology evidence="8">Multi-pass membrane protein</topology>
    </subcellularLocation>
    <subcellularLocation>
        <location evidence="1">Cell membrane</location>
        <topology evidence="1">Multi-pass membrane protein</topology>
    </subcellularLocation>
</comment>
<dbReference type="InterPro" id="IPR011701">
    <property type="entry name" value="MFS"/>
</dbReference>
<feature type="transmembrane region" description="Helical" evidence="8">
    <location>
        <begin position="283"/>
        <end position="303"/>
    </location>
</feature>
<keyword evidence="7 8" id="KW-0472">Membrane</keyword>
<feature type="transmembrane region" description="Helical" evidence="8">
    <location>
        <begin position="177"/>
        <end position="199"/>
    </location>
</feature>
<proteinExistence type="inferred from homology"/>
<feature type="domain" description="Major facilitator superfamily (MFS) profile" evidence="9">
    <location>
        <begin position="18"/>
        <end position="395"/>
    </location>
</feature>
<comment type="caution">
    <text evidence="8">Lacks conserved residue(s) required for the propagation of feature annotation.</text>
</comment>
<dbReference type="HAMAP" id="MF_01118">
    <property type="entry name" value="MFS_YhhS"/>
    <property type="match status" value="1"/>
</dbReference>
<evidence type="ECO:0000256" key="4">
    <source>
        <dbReference type="ARBA" id="ARBA00022519"/>
    </source>
</evidence>
<dbReference type="EMBL" id="CP045845">
    <property type="protein sequence ID" value="QGH28406.1"/>
    <property type="molecule type" value="Genomic_DNA"/>
</dbReference>
<dbReference type="PANTHER" id="PTHR23517:SF13">
    <property type="entry name" value="MAJOR FACILITATOR SUPERFAMILY MFS_1"/>
    <property type="match status" value="1"/>
</dbReference>
<dbReference type="InterPro" id="IPR036259">
    <property type="entry name" value="MFS_trans_sf"/>
</dbReference>
<feature type="transmembrane region" description="Helical" evidence="8">
    <location>
        <begin position="220"/>
        <end position="241"/>
    </location>
</feature>
<evidence type="ECO:0000256" key="1">
    <source>
        <dbReference type="ARBA" id="ARBA00004651"/>
    </source>
</evidence>
<feature type="transmembrane region" description="Helical" evidence="8">
    <location>
        <begin position="19"/>
        <end position="41"/>
    </location>
</feature>
<dbReference type="PANTHER" id="PTHR23517">
    <property type="entry name" value="RESISTANCE PROTEIN MDTM, PUTATIVE-RELATED-RELATED"/>
    <property type="match status" value="1"/>
</dbReference>
<keyword evidence="5 8" id="KW-0812">Transmembrane</keyword>
<keyword evidence="11" id="KW-1185">Reference proteome</keyword>
<evidence type="ECO:0000256" key="7">
    <source>
        <dbReference type="ARBA" id="ARBA00023136"/>
    </source>
</evidence>
<protein>
    <recommendedName>
        <fullName evidence="8">Uncharacterized MFS-type transporter GHC21_01445</fullName>
    </recommendedName>
</protein>
<dbReference type="CDD" id="cd17489">
    <property type="entry name" value="MFS_YfcJ_like"/>
    <property type="match status" value="1"/>
</dbReference>
<organism evidence="10 11">
    <name type="scientific">Kluyvera intermedia</name>
    <name type="common">Enterobacter intermedius</name>
    <dbReference type="NCBI Taxonomy" id="61648"/>
    <lineage>
        <taxon>Bacteria</taxon>
        <taxon>Pseudomonadati</taxon>
        <taxon>Pseudomonadota</taxon>
        <taxon>Gammaproteobacteria</taxon>
        <taxon>Enterobacterales</taxon>
        <taxon>Enterobacteriaceae</taxon>
        <taxon>Kluyvera</taxon>
    </lineage>
</organism>
<dbReference type="InterPro" id="IPR020846">
    <property type="entry name" value="MFS_dom"/>
</dbReference>
<evidence type="ECO:0000256" key="8">
    <source>
        <dbReference type="HAMAP-Rule" id="MF_01118"/>
    </source>
</evidence>
<evidence type="ECO:0000256" key="2">
    <source>
        <dbReference type="ARBA" id="ARBA00022448"/>
    </source>
</evidence>
<dbReference type="Gene3D" id="1.20.1250.20">
    <property type="entry name" value="MFS general substrate transporter like domains"/>
    <property type="match status" value="1"/>
</dbReference>
<feature type="transmembrane region" description="Helical" evidence="8">
    <location>
        <begin position="309"/>
        <end position="330"/>
    </location>
</feature>
<gene>
    <name evidence="10" type="ORF">GHC21_01445</name>
</gene>
<dbReference type="Pfam" id="PF07690">
    <property type="entry name" value="MFS_1"/>
    <property type="match status" value="1"/>
</dbReference>
<evidence type="ECO:0000313" key="10">
    <source>
        <dbReference type="EMBL" id="QGH28406.1"/>
    </source>
</evidence>
<dbReference type="GeneID" id="91971031"/>
<dbReference type="Proteomes" id="UP000344450">
    <property type="component" value="Chromosome"/>
</dbReference>
<dbReference type="SUPFAM" id="SSF103473">
    <property type="entry name" value="MFS general substrate transporter"/>
    <property type="match status" value="1"/>
</dbReference>
<evidence type="ECO:0000256" key="6">
    <source>
        <dbReference type="ARBA" id="ARBA00022989"/>
    </source>
</evidence>
<evidence type="ECO:0000259" key="9">
    <source>
        <dbReference type="PROSITE" id="PS50850"/>
    </source>
</evidence>
<feature type="transmembrane region" description="Helical" evidence="8">
    <location>
        <begin position="85"/>
        <end position="103"/>
    </location>
</feature>
<comment type="similarity">
    <text evidence="8">Belongs to the major facilitator superfamily. YhhS family.</text>
</comment>
<keyword evidence="6 8" id="KW-1133">Transmembrane helix</keyword>
<feature type="transmembrane region" description="Helical" evidence="8">
    <location>
        <begin position="372"/>
        <end position="390"/>
    </location>
</feature>
<dbReference type="PROSITE" id="PS50850">
    <property type="entry name" value="MFS"/>
    <property type="match status" value="1"/>
</dbReference>
<evidence type="ECO:0000256" key="3">
    <source>
        <dbReference type="ARBA" id="ARBA00022475"/>
    </source>
</evidence>
<feature type="transmembrane region" description="Helical" evidence="8">
    <location>
        <begin position="253"/>
        <end position="271"/>
    </location>
</feature>
<dbReference type="InterPro" id="IPR050171">
    <property type="entry name" value="MFS_Transporters"/>
</dbReference>
<feature type="transmembrane region" description="Helical" evidence="8">
    <location>
        <begin position="152"/>
        <end position="171"/>
    </location>
</feature>
<feature type="transmembrane region" description="Helical" evidence="8">
    <location>
        <begin position="342"/>
        <end position="366"/>
    </location>
</feature>
<keyword evidence="2 8" id="KW-0813">Transport</keyword>
<keyword evidence="4 8" id="KW-0997">Cell inner membrane</keyword>
<reference evidence="10 11" key="1">
    <citation type="submission" date="2019-10" db="EMBL/GenBank/DDBJ databases">
        <title>Complete genome sequencing of drug resistant plasmids in Kluyvera intermedia.</title>
        <authorList>
            <person name="Ke C."/>
            <person name="Jian S."/>
        </authorList>
    </citation>
    <scope>NUCLEOTIDE SEQUENCE [LARGE SCALE GENOMIC DNA]</scope>
    <source>
        <strain evidence="10 11">N2-1</strain>
    </source>
</reference>
<evidence type="ECO:0000313" key="11">
    <source>
        <dbReference type="Proteomes" id="UP000344450"/>
    </source>
</evidence>
<name>A0ABX6DML1_KLUIN</name>
<sequence>MSAVDAEGQLSGLRLNLRIVSVVIFNFASYLTIGLPLAVLPGYVHDVMGFSAFWAGLVISLQYFATLLSRPHAGRYADQLGPKKIVVFGLCGCFLSGLGYLLASLGSDWPLISLVLLCLGRVILGIGQSFAGTGSTLWGVGVVGAPHIGRVISWNGIVTYGAMALGAPLGVLCYSYLGLQGLALAIMAVAAVAILAALPRDEVKAAKGKPMSFRAVLGRVWPYGMALALSSAGFGVIATFITLFYDAKGWDGAAFALTLFSCAFVGTRLLFPNGINRLGGLNVAMICFSVEILGLLLVGFATMPLLAKIGTFLAGAGFSLVFPALGVVAVKAVPQQNHGAALATYTVFMDLSLGITGPLAGLMMAYMGVSTIYIAAAGLVALALLLGWRLKKWPLA</sequence>
<keyword evidence="3 8" id="KW-1003">Cell membrane</keyword>
<dbReference type="RefSeq" id="WP_153741971.1">
    <property type="nucleotide sequence ID" value="NZ_CP045843.1"/>
</dbReference>
<dbReference type="NCBIfam" id="NF003477">
    <property type="entry name" value="PRK05122.1"/>
    <property type="match status" value="1"/>
</dbReference>
<dbReference type="InterPro" id="IPR023008">
    <property type="entry name" value="MFS_YhhS-like"/>
</dbReference>
<evidence type="ECO:0000256" key="5">
    <source>
        <dbReference type="ARBA" id="ARBA00022692"/>
    </source>
</evidence>
<accession>A0ABX6DML1</accession>